<gene>
    <name evidence="2" type="ORF">pdam_00024911</name>
</gene>
<dbReference type="Proteomes" id="UP000275408">
    <property type="component" value="Unassembled WGS sequence"/>
</dbReference>
<evidence type="ECO:0000313" key="2">
    <source>
        <dbReference type="EMBL" id="RMX50430.1"/>
    </source>
</evidence>
<organism evidence="2 3">
    <name type="scientific">Pocillopora damicornis</name>
    <name type="common">Cauliflower coral</name>
    <name type="synonym">Millepora damicornis</name>
    <dbReference type="NCBI Taxonomy" id="46731"/>
    <lineage>
        <taxon>Eukaryota</taxon>
        <taxon>Metazoa</taxon>
        <taxon>Cnidaria</taxon>
        <taxon>Anthozoa</taxon>
        <taxon>Hexacorallia</taxon>
        <taxon>Scleractinia</taxon>
        <taxon>Astrocoeniina</taxon>
        <taxon>Pocilloporidae</taxon>
        <taxon>Pocillopora</taxon>
    </lineage>
</organism>
<proteinExistence type="predicted"/>
<dbReference type="AlphaFoldDB" id="A0A3M6U9V8"/>
<reference evidence="2 3" key="1">
    <citation type="journal article" date="2018" name="Sci. Rep.">
        <title>Comparative analysis of the Pocillopora damicornis genome highlights role of immune system in coral evolution.</title>
        <authorList>
            <person name="Cunning R."/>
            <person name="Bay R.A."/>
            <person name="Gillette P."/>
            <person name="Baker A.C."/>
            <person name="Traylor-Knowles N."/>
        </authorList>
    </citation>
    <scope>NUCLEOTIDE SEQUENCE [LARGE SCALE GENOMIC DNA]</scope>
    <source>
        <strain evidence="2">RSMAS</strain>
        <tissue evidence="2">Whole animal</tissue>
    </source>
</reference>
<evidence type="ECO:0000313" key="3">
    <source>
        <dbReference type="Proteomes" id="UP000275408"/>
    </source>
</evidence>
<protein>
    <submittedName>
        <fullName evidence="2">Uncharacterized protein</fullName>
    </submittedName>
</protein>
<dbReference type="EMBL" id="RCHS01001957">
    <property type="protein sequence ID" value="RMX50430.1"/>
    <property type="molecule type" value="Genomic_DNA"/>
</dbReference>
<sequence>MGPRYRKYDPDTELQLPSVNQEENDLVPCIPDTLACIPEDKQKQVPSSNHRFALKNVKKPHFAVLKTGSGEKKMDMASCLRGAVMAHMVVGTNAVVLHKTRKPHQSMIAEQTMAHSRSKFEPKELRPENSVVEASNNVFLGAIEDHKGEFISNVPWTGNEVAGRIDGLWDGFSETWEKRIHSCFELVFISASARGFALFTQQDIGCPECAKLASLTRQAPHRCFGTMPMDKIAILALNLLRHIQPMRCLRKFRKHSVKEMLKRSKMRKSVRGVGHSVNEKKVNKGTGNIENEKTKEEKGNDCIKEDKIDGNSHK</sequence>
<feature type="region of interest" description="Disordered" evidence="1">
    <location>
        <begin position="269"/>
        <end position="314"/>
    </location>
</feature>
<keyword evidence="3" id="KW-1185">Reference proteome</keyword>
<feature type="compositionally biased region" description="Basic and acidic residues" evidence="1">
    <location>
        <begin position="290"/>
        <end position="314"/>
    </location>
</feature>
<name>A0A3M6U9V8_POCDA</name>
<comment type="caution">
    <text evidence="2">The sequence shown here is derived from an EMBL/GenBank/DDBJ whole genome shotgun (WGS) entry which is preliminary data.</text>
</comment>
<evidence type="ECO:0000256" key="1">
    <source>
        <dbReference type="SAM" id="MobiDB-lite"/>
    </source>
</evidence>
<accession>A0A3M6U9V8</accession>